<evidence type="ECO:0000313" key="10">
    <source>
        <dbReference type="Proteomes" id="UP000267029"/>
    </source>
</evidence>
<dbReference type="Gene3D" id="3.40.50.1240">
    <property type="entry name" value="Phosphoglycerate mutase-like"/>
    <property type="match status" value="1"/>
</dbReference>
<evidence type="ECO:0000256" key="2">
    <source>
        <dbReference type="ARBA" id="ARBA00005375"/>
    </source>
</evidence>
<dbReference type="EC" id="3.1.3.2" evidence="3"/>
<dbReference type="InterPro" id="IPR000560">
    <property type="entry name" value="His_Pase_clade-2"/>
</dbReference>
<comment type="catalytic activity">
    <reaction evidence="1">
        <text>a phosphate monoester + H2O = an alcohol + phosphate</text>
        <dbReference type="Rhea" id="RHEA:15017"/>
        <dbReference type="ChEBI" id="CHEBI:15377"/>
        <dbReference type="ChEBI" id="CHEBI:30879"/>
        <dbReference type="ChEBI" id="CHEBI:43474"/>
        <dbReference type="ChEBI" id="CHEBI:67140"/>
        <dbReference type="EC" id="3.1.3.2"/>
    </reaction>
</comment>
<keyword evidence="5" id="KW-0378">Hydrolase</keyword>
<keyword evidence="8" id="KW-0812">Transmembrane</keyword>
<evidence type="ECO:0000256" key="8">
    <source>
        <dbReference type="SAM" id="Phobius"/>
    </source>
</evidence>
<dbReference type="OrthoDB" id="5821688at2759"/>
<protein>
    <recommendedName>
        <fullName evidence="3">acid phosphatase</fullName>
        <ecNumber evidence="3">3.1.3.2</ecNumber>
    </recommendedName>
</protein>
<dbReference type="InterPro" id="IPR029033">
    <property type="entry name" value="His_PPase_superfam"/>
</dbReference>
<name>A0A0R3UJE5_MESCO</name>
<keyword evidence="6" id="KW-1015">Disulfide bond</keyword>
<dbReference type="EMBL" id="UXSR01005388">
    <property type="protein sequence ID" value="VDD81624.1"/>
    <property type="molecule type" value="Genomic_DNA"/>
</dbReference>
<dbReference type="PROSITE" id="PS00778">
    <property type="entry name" value="HIS_ACID_PHOSPHAT_2"/>
    <property type="match status" value="1"/>
</dbReference>
<dbReference type="PANTHER" id="PTHR11567:SF211">
    <property type="entry name" value="PROSTATIC ACID PHOSPHATASE"/>
    <property type="match status" value="1"/>
</dbReference>
<dbReference type="STRING" id="53468.A0A0R3UJE5"/>
<dbReference type="CDD" id="cd07061">
    <property type="entry name" value="HP_HAP_like"/>
    <property type="match status" value="1"/>
</dbReference>
<evidence type="ECO:0000256" key="5">
    <source>
        <dbReference type="ARBA" id="ARBA00022801"/>
    </source>
</evidence>
<organism evidence="9 10">
    <name type="scientific">Mesocestoides corti</name>
    <name type="common">Flatworm</name>
    <dbReference type="NCBI Taxonomy" id="53468"/>
    <lineage>
        <taxon>Eukaryota</taxon>
        <taxon>Metazoa</taxon>
        <taxon>Spiralia</taxon>
        <taxon>Lophotrochozoa</taxon>
        <taxon>Platyhelminthes</taxon>
        <taxon>Cestoda</taxon>
        <taxon>Eucestoda</taxon>
        <taxon>Cyclophyllidea</taxon>
        <taxon>Mesocestoididae</taxon>
        <taxon>Mesocestoides</taxon>
    </lineage>
</organism>
<reference evidence="9 10" key="1">
    <citation type="submission" date="2018-10" db="EMBL/GenBank/DDBJ databases">
        <authorList>
            <consortium name="Pathogen Informatics"/>
        </authorList>
    </citation>
    <scope>NUCLEOTIDE SEQUENCE [LARGE SCALE GENOMIC DNA]</scope>
</reference>
<dbReference type="GO" id="GO:0003993">
    <property type="term" value="F:acid phosphatase activity"/>
    <property type="evidence" value="ECO:0007669"/>
    <property type="project" value="UniProtKB-EC"/>
</dbReference>
<dbReference type="Proteomes" id="UP000267029">
    <property type="component" value="Unassembled WGS sequence"/>
</dbReference>
<feature type="transmembrane region" description="Helical" evidence="8">
    <location>
        <begin position="355"/>
        <end position="379"/>
    </location>
</feature>
<keyword evidence="10" id="KW-1185">Reference proteome</keyword>
<evidence type="ECO:0000256" key="6">
    <source>
        <dbReference type="ARBA" id="ARBA00023157"/>
    </source>
</evidence>
<gene>
    <name evidence="9" type="ORF">MCOS_LOCUS7627</name>
</gene>
<dbReference type="SUPFAM" id="SSF53254">
    <property type="entry name" value="Phosphoglycerate mutase-like"/>
    <property type="match status" value="1"/>
</dbReference>
<evidence type="ECO:0000256" key="4">
    <source>
        <dbReference type="ARBA" id="ARBA00022729"/>
    </source>
</evidence>
<dbReference type="InterPro" id="IPR050645">
    <property type="entry name" value="Histidine_acid_phosphatase"/>
</dbReference>
<keyword evidence="8" id="KW-1133">Transmembrane helix</keyword>
<dbReference type="Pfam" id="PF00328">
    <property type="entry name" value="His_Phos_2"/>
    <property type="match status" value="1"/>
</dbReference>
<dbReference type="AlphaFoldDB" id="A0A0R3UJE5"/>
<comment type="similarity">
    <text evidence="2">Belongs to the histidine acid phosphatase family.</text>
</comment>
<accession>A0A0R3UJE5</accession>
<keyword evidence="4" id="KW-0732">Signal</keyword>
<dbReference type="PANTHER" id="PTHR11567">
    <property type="entry name" value="ACID PHOSPHATASE-RELATED"/>
    <property type="match status" value="1"/>
</dbReference>
<sequence length="402" mass="46002">MLFRHGDRSSITPYVFDGYNPYQVWPDGFGQLTQEGIEQHFLLGKWLRNRYATFLPSAYNVSSFHMRSSDIDRSLMSAQALMAGFYYKSESSLSKYGLHWRPIPTHTVPMTSDTLLAIAPCPRMEQRREELFTSEEATQMLKQHEKTVKFLSTQYNITNIGVSDVWKIEDDLRCLTAHNATLPKWYTLEVATELGNMTDYFFKLIFTDKRILKLSVGVYLKDTLDRMESLMINASTLEPILAYSAHDTNVASLLGAFGVYAGEHKPEYASIVMLELVGPPPPAQKSDFVLRLFYKRGWRDNSGEYLQFEACKFIRNASEGCPFDMVYRSVESLMLDSDHFEEACKVDWIPARYKVIVAVLLSTFLLLFLSSLGALYCIVWRRRRSCGANNMPYSPLVSPTTA</sequence>
<proteinExistence type="inferred from homology"/>
<keyword evidence="8" id="KW-0472">Membrane</keyword>
<evidence type="ECO:0000256" key="1">
    <source>
        <dbReference type="ARBA" id="ARBA00000032"/>
    </source>
</evidence>
<keyword evidence="7" id="KW-0325">Glycoprotein</keyword>
<evidence type="ECO:0000256" key="3">
    <source>
        <dbReference type="ARBA" id="ARBA00012646"/>
    </source>
</evidence>
<evidence type="ECO:0000313" key="9">
    <source>
        <dbReference type="EMBL" id="VDD81624.1"/>
    </source>
</evidence>
<dbReference type="InterPro" id="IPR033379">
    <property type="entry name" value="Acid_Pase_AS"/>
</dbReference>
<evidence type="ECO:0000256" key="7">
    <source>
        <dbReference type="ARBA" id="ARBA00023180"/>
    </source>
</evidence>